<keyword evidence="5 7" id="KW-1015">Disulfide bond</keyword>
<keyword evidence="6" id="KW-0325">Glycoprotein</keyword>
<keyword evidence="3" id="KW-0677">Repeat</keyword>
<evidence type="ECO:0000256" key="6">
    <source>
        <dbReference type="ARBA" id="ARBA00023180"/>
    </source>
</evidence>
<sequence>MRANRCLRLSSGGCVDVDECSTGLASCASPSVATCINTSGGYFCSCIDGYEGDGRQCVASPSTAEAEISIAMDYQKTLAAAGGKEMLKEALIDAILQAIPALGDRKRLEVSRIYEGSINAAIRIHPPTAEGASYSDGSDNLRQLTAAEVLLALQEQLAEPLSSLRTGPFGEYASYTTIERYTFYDLSAAKQKFELLAFLTDWLPEWLKEAVPRELIAAVEFLVVLMCITALFMGIRRVVRRSRRRQSAVVALRRPFGVTREPFTCSAAPPRDGIINASSINQHQRQRWFESR</sequence>
<keyword evidence="11" id="KW-1185">Reference proteome</keyword>
<protein>
    <recommendedName>
        <fullName evidence="9">EGF-like domain-containing protein</fullName>
    </recommendedName>
</protein>
<dbReference type="PANTHER" id="PTHR24039">
    <property type="entry name" value="FIBRILLIN-RELATED"/>
    <property type="match status" value="1"/>
</dbReference>
<evidence type="ECO:0000259" key="9">
    <source>
        <dbReference type="PROSITE" id="PS50026"/>
    </source>
</evidence>
<accession>U6GBA9</accession>
<dbReference type="PROSITE" id="PS00010">
    <property type="entry name" value="ASX_HYDROXYL"/>
    <property type="match status" value="1"/>
</dbReference>
<keyword evidence="4" id="KW-0106">Calcium</keyword>
<evidence type="ECO:0000256" key="4">
    <source>
        <dbReference type="ARBA" id="ARBA00022837"/>
    </source>
</evidence>
<keyword evidence="8" id="KW-0472">Membrane</keyword>
<evidence type="ECO:0000256" key="1">
    <source>
        <dbReference type="ARBA" id="ARBA00022536"/>
    </source>
</evidence>
<keyword evidence="2" id="KW-0732">Signal</keyword>
<dbReference type="Proteomes" id="UP000018201">
    <property type="component" value="Unassembled WGS sequence"/>
</dbReference>
<dbReference type="AlphaFoldDB" id="U6GBA9"/>
<dbReference type="GO" id="GO:0005509">
    <property type="term" value="F:calcium ion binding"/>
    <property type="evidence" value="ECO:0007669"/>
    <property type="project" value="InterPro"/>
</dbReference>
<keyword evidence="1 7" id="KW-0245">EGF-like domain</keyword>
<dbReference type="InterPro" id="IPR049883">
    <property type="entry name" value="NOTCH1_EGF-like"/>
</dbReference>
<reference evidence="10" key="2">
    <citation type="submission" date="2013-10" db="EMBL/GenBank/DDBJ databases">
        <authorList>
            <person name="Aslett M."/>
        </authorList>
    </citation>
    <scope>NUCLEOTIDE SEQUENCE [LARGE SCALE GENOMIC DNA]</scope>
    <source>
        <strain evidence="10">Houghton</strain>
    </source>
</reference>
<dbReference type="SUPFAM" id="SSF57196">
    <property type="entry name" value="EGF/Laminin"/>
    <property type="match status" value="1"/>
</dbReference>
<dbReference type="PROSITE" id="PS01186">
    <property type="entry name" value="EGF_2"/>
    <property type="match status" value="1"/>
</dbReference>
<dbReference type="EMBL" id="HG691203">
    <property type="protein sequence ID" value="CDI75894.1"/>
    <property type="molecule type" value="Genomic_DNA"/>
</dbReference>
<keyword evidence="8" id="KW-0812">Transmembrane</keyword>
<dbReference type="CDD" id="cd00054">
    <property type="entry name" value="EGF_CA"/>
    <property type="match status" value="1"/>
</dbReference>
<evidence type="ECO:0000313" key="11">
    <source>
        <dbReference type="Proteomes" id="UP000018201"/>
    </source>
</evidence>
<dbReference type="PROSITE" id="PS01187">
    <property type="entry name" value="EGF_CA"/>
    <property type="match status" value="1"/>
</dbReference>
<keyword evidence="8" id="KW-1133">Transmembrane helix</keyword>
<evidence type="ECO:0000256" key="8">
    <source>
        <dbReference type="SAM" id="Phobius"/>
    </source>
</evidence>
<name>U6GBA9_9EIME</name>
<dbReference type="InterPro" id="IPR000742">
    <property type="entry name" value="EGF"/>
</dbReference>
<dbReference type="VEuPathDB" id="ToxoDB:EPH_0024690"/>
<organism evidence="10 11">
    <name type="scientific">Eimeria praecox</name>
    <dbReference type="NCBI Taxonomy" id="51316"/>
    <lineage>
        <taxon>Eukaryota</taxon>
        <taxon>Sar</taxon>
        <taxon>Alveolata</taxon>
        <taxon>Apicomplexa</taxon>
        <taxon>Conoidasida</taxon>
        <taxon>Coccidia</taxon>
        <taxon>Eucoccidiorida</taxon>
        <taxon>Eimeriorina</taxon>
        <taxon>Eimeriidae</taxon>
        <taxon>Eimeria</taxon>
    </lineage>
</organism>
<reference evidence="10" key="1">
    <citation type="submission" date="2013-10" db="EMBL/GenBank/DDBJ databases">
        <title>Genomic analysis of the causative agents of coccidiosis in chickens.</title>
        <authorList>
            <person name="Reid A.J."/>
            <person name="Blake D."/>
            <person name="Billington K."/>
            <person name="Browne H."/>
            <person name="Dunn M."/>
            <person name="Hung S."/>
            <person name="Kawahara F."/>
            <person name="Miranda-Saavedra D."/>
            <person name="Mourier T."/>
            <person name="Nagra H."/>
            <person name="Otto T.D."/>
            <person name="Rawlings N."/>
            <person name="Sanchez A."/>
            <person name="Sanders M."/>
            <person name="Subramaniam C."/>
            <person name="Tay Y."/>
            <person name="Dear P."/>
            <person name="Doerig C."/>
            <person name="Gruber A."/>
            <person name="Parkinson J."/>
            <person name="Shirley M."/>
            <person name="Wan K.L."/>
            <person name="Berriman M."/>
            <person name="Tomley F."/>
            <person name="Pain A."/>
        </authorList>
    </citation>
    <scope>NUCLEOTIDE SEQUENCE [LARGE SCALE GENOMIC DNA]</scope>
    <source>
        <strain evidence="10">Houghton</strain>
    </source>
</reference>
<dbReference type="InterPro" id="IPR001881">
    <property type="entry name" value="EGF-like_Ca-bd_dom"/>
</dbReference>
<dbReference type="SMART" id="SM00179">
    <property type="entry name" value="EGF_CA"/>
    <property type="match status" value="1"/>
</dbReference>
<comment type="caution">
    <text evidence="7">Lacks conserved residue(s) required for the propagation of feature annotation.</text>
</comment>
<dbReference type="OrthoDB" id="354480at2759"/>
<dbReference type="Pfam" id="PF07645">
    <property type="entry name" value="EGF_CA"/>
    <property type="match status" value="1"/>
</dbReference>
<evidence type="ECO:0000313" key="10">
    <source>
        <dbReference type="EMBL" id="CDI75894.1"/>
    </source>
</evidence>
<dbReference type="InterPro" id="IPR000152">
    <property type="entry name" value="EGF-type_Asp/Asn_hydroxyl_site"/>
</dbReference>
<evidence type="ECO:0000256" key="3">
    <source>
        <dbReference type="ARBA" id="ARBA00022737"/>
    </source>
</evidence>
<evidence type="ECO:0000256" key="7">
    <source>
        <dbReference type="PROSITE-ProRule" id="PRU00076"/>
    </source>
</evidence>
<dbReference type="PROSITE" id="PS50026">
    <property type="entry name" value="EGF_3"/>
    <property type="match status" value="1"/>
</dbReference>
<dbReference type="FunFam" id="2.10.25.10:FF:000038">
    <property type="entry name" value="Fibrillin 2"/>
    <property type="match status" value="1"/>
</dbReference>
<dbReference type="InterPro" id="IPR018097">
    <property type="entry name" value="EGF_Ca-bd_CS"/>
</dbReference>
<dbReference type="PANTHER" id="PTHR24039:SF28">
    <property type="entry name" value="EGF-LIKE DOMAIN-CONTAINING PROTEIN"/>
    <property type="match status" value="1"/>
</dbReference>
<evidence type="ECO:0000256" key="2">
    <source>
        <dbReference type="ARBA" id="ARBA00022729"/>
    </source>
</evidence>
<feature type="disulfide bond" evidence="7">
    <location>
        <begin position="27"/>
        <end position="44"/>
    </location>
</feature>
<gene>
    <name evidence="10" type="ORF">EPH_0024690</name>
</gene>
<proteinExistence type="predicted"/>
<feature type="domain" description="EGF-like" evidence="9">
    <location>
        <begin position="16"/>
        <end position="58"/>
    </location>
</feature>
<evidence type="ECO:0000256" key="5">
    <source>
        <dbReference type="ARBA" id="ARBA00023157"/>
    </source>
</evidence>
<feature type="transmembrane region" description="Helical" evidence="8">
    <location>
        <begin position="215"/>
        <end position="235"/>
    </location>
</feature>
<dbReference type="Gene3D" id="2.10.25.10">
    <property type="entry name" value="Laminin"/>
    <property type="match status" value="1"/>
</dbReference>